<gene>
    <name evidence="1" type="ORF">OVA965_LOCUS40884</name>
    <name evidence="2" type="ORF">TMI583_LOCUS42408</name>
</gene>
<dbReference type="Proteomes" id="UP000682733">
    <property type="component" value="Unassembled WGS sequence"/>
</dbReference>
<protein>
    <submittedName>
        <fullName evidence="2">Uncharacterized protein</fullName>
    </submittedName>
</protein>
<feature type="non-terminal residue" evidence="2">
    <location>
        <position position="282"/>
    </location>
</feature>
<dbReference type="AlphaFoldDB" id="A0A8S2VM00"/>
<dbReference type="EMBL" id="CAJOBA010068634">
    <property type="protein sequence ID" value="CAF4378377.1"/>
    <property type="molecule type" value="Genomic_DNA"/>
</dbReference>
<evidence type="ECO:0000313" key="2">
    <source>
        <dbReference type="EMBL" id="CAF4378377.1"/>
    </source>
</evidence>
<evidence type="ECO:0000313" key="3">
    <source>
        <dbReference type="Proteomes" id="UP000682733"/>
    </source>
</evidence>
<evidence type="ECO:0000313" key="1">
    <source>
        <dbReference type="EMBL" id="CAF1579673.1"/>
    </source>
</evidence>
<accession>A0A8S2VM00</accession>
<sequence>LDKLKFQTPVNEQQFSVYRRFPRESLVVARHTINRLRNRAAMLKTSHDEDLKTWKHEVNKIPKQYICDRSEDFRTNLWYKFQHNSKVLPECSTPNEAAISSKQLPTTTESSSQKSVYEYLSPISRYCRSMPMCNYSFNQNNNPNNYKYDSYRKIDGFVDHLTSPKALSFYDYLKKSNDSPSNIFFDNTSYSLEFGNLFSGKNGIEQQEQNLINYSINQELQMQRRTSNDKCKQIDFTTIKYCPQNEFFKTAKILELAANAMAKASNRVTSTMSNNCNEQKKI</sequence>
<comment type="caution">
    <text evidence="2">The sequence shown here is derived from an EMBL/GenBank/DDBJ whole genome shotgun (WGS) entry which is preliminary data.</text>
</comment>
<name>A0A8S2VM00_9BILA</name>
<proteinExistence type="predicted"/>
<dbReference type="Proteomes" id="UP000677228">
    <property type="component" value="Unassembled WGS sequence"/>
</dbReference>
<reference evidence="2" key="1">
    <citation type="submission" date="2021-02" db="EMBL/GenBank/DDBJ databases">
        <authorList>
            <person name="Nowell W R."/>
        </authorList>
    </citation>
    <scope>NUCLEOTIDE SEQUENCE</scope>
</reference>
<dbReference type="EMBL" id="CAJNOK010045589">
    <property type="protein sequence ID" value="CAF1579673.1"/>
    <property type="molecule type" value="Genomic_DNA"/>
</dbReference>
<organism evidence="2 3">
    <name type="scientific">Didymodactylos carnosus</name>
    <dbReference type="NCBI Taxonomy" id="1234261"/>
    <lineage>
        <taxon>Eukaryota</taxon>
        <taxon>Metazoa</taxon>
        <taxon>Spiralia</taxon>
        <taxon>Gnathifera</taxon>
        <taxon>Rotifera</taxon>
        <taxon>Eurotatoria</taxon>
        <taxon>Bdelloidea</taxon>
        <taxon>Philodinida</taxon>
        <taxon>Philodinidae</taxon>
        <taxon>Didymodactylos</taxon>
    </lineage>
</organism>